<feature type="compositionally biased region" description="Low complexity" evidence="1">
    <location>
        <begin position="8"/>
        <end position="24"/>
    </location>
</feature>
<dbReference type="EMBL" id="AGSN01000124">
    <property type="protein sequence ID" value="EHH10684.1"/>
    <property type="molecule type" value="Genomic_DNA"/>
</dbReference>
<proteinExistence type="predicted"/>
<organism evidence="2 3">
    <name type="scientific">Mesorhizobium amorphae CCNWGS0123</name>
    <dbReference type="NCBI Taxonomy" id="1082933"/>
    <lineage>
        <taxon>Bacteria</taxon>
        <taxon>Pseudomonadati</taxon>
        <taxon>Pseudomonadota</taxon>
        <taxon>Alphaproteobacteria</taxon>
        <taxon>Hyphomicrobiales</taxon>
        <taxon>Phyllobacteriaceae</taxon>
        <taxon>Mesorhizobium</taxon>
    </lineage>
</organism>
<evidence type="ECO:0000313" key="2">
    <source>
        <dbReference type="EMBL" id="EHH10684.1"/>
    </source>
</evidence>
<evidence type="ECO:0000313" key="3">
    <source>
        <dbReference type="Proteomes" id="UP000002949"/>
    </source>
</evidence>
<dbReference type="STRING" id="1082933.A6B35_15835"/>
<gene>
    <name evidence="2" type="ORF">MEA186_17438</name>
</gene>
<evidence type="ECO:0008006" key="4">
    <source>
        <dbReference type="Google" id="ProtNLM"/>
    </source>
</evidence>
<dbReference type="eggNOG" id="COG0727">
    <property type="taxonomic scope" value="Bacteria"/>
</dbReference>
<feature type="region of interest" description="Disordered" evidence="1">
    <location>
        <begin position="1"/>
        <end position="54"/>
    </location>
</feature>
<reference evidence="2 3" key="1">
    <citation type="journal article" date="2012" name="J. Bacteriol.">
        <title>Draft Genome Sequence of Plant Growth-Promoting Rhizobium Mesorhizobium amorphae, Isolated from Zinc-Lead Mine Tailings.</title>
        <authorList>
            <person name="Hao X."/>
            <person name="Lin Y."/>
            <person name="Johnstone L."/>
            <person name="Baltrus D.A."/>
            <person name="Miller S.J."/>
            <person name="Wei G."/>
            <person name="Rensing C."/>
        </authorList>
    </citation>
    <scope>NUCLEOTIDE SEQUENCE [LARGE SCALE GENOMIC DNA]</scope>
    <source>
        <strain evidence="2 3">CCNWGS0123</strain>
    </source>
</reference>
<keyword evidence="3" id="KW-1185">Reference proteome</keyword>
<name>G6YC10_9HYPH</name>
<dbReference type="Pfam" id="PF03692">
    <property type="entry name" value="CxxCxxCC"/>
    <property type="match status" value="1"/>
</dbReference>
<dbReference type="Proteomes" id="UP000002949">
    <property type="component" value="Unassembled WGS sequence"/>
</dbReference>
<evidence type="ECO:0000256" key="1">
    <source>
        <dbReference type="SAM" id="MobiDB-lite"/>
    </source>
</evidence>
<dbReference type="InterPro" id="IPR005358">
    <property type="entry name" value="Puta_zinc/iron-chelating_dom"/>
</dbReference>
<dbReference type="AlphaFoldDB" id="G6YC10"/>
<accession>G6YC10</accession>
<sequence>MAIRFSAKDQPAAPAATAKPAVAPKADEPVATDLFKSWPGRRPRRNSALPRNADRDPVAPGLLALAAAADFSPLEQGAGAALFDCQACGACCSYSAEWPRFSTEDDAQLDRIPQKFVAADESGMRCDGVRCSALSGEVGKHTACGIYDVRPDVCRACMPGGDDCLMAREAHGLPP</sequence>
<dbReference type="PATRIC" id="fig|1082933.3.peg.3397"/>
<protein>
    <recommendedName>
        <fullName evidence="4">Fe-S oxidoreductase</fullName>
    </recommendedName>
</protein>